<evidence type="ECO:0000313" key="1">
    <source>
        <dbReference type="EMBL" id="KAH6628338.1"/>
    </source>
</evidence>
<evidence type="ECO:0000313" key="2">
    <source>
        <dbReference type="Proteomes" id="UP000724584"/>
    </source>
</evidence>
<name>A0ACB7P8Q0_9PEZI</name>
<dbReference type="EMBL" id="JAGIZQ010000005">
    <property type="protein sequence ID" value="KAH6628338.1"/>
    <property type="molecule type" value="Genomic_DNA"/>
</dbReference>
<comment type="caution">
    <text evidence="1">The sequence shown here is derived from an EMBL/GenBank/DDBJ whole genome shotgun (WGS) entry which is preliminary data.</text>
</comment>
<proteinExistence type="predicted"/>
<reference evidence="1 2" key="1">
    <citation type="journal article" date="2021" name="Nat. Commun.">
        <title>Genetic determinants of endophytism in the Arabidopsis root mycobiome.</title>
        <authorList>
            <person name="Mesny F."/>
            <person name="Miyauchi S."/>
            <person name="Thiergart T."/>
            <person name="Pickel B."/>
            <person name="Atanasova L."/>
            <person name="Karlsson M."/>
            <person name="Huettel B."/>
            <person name="Barry K.W."/>
            <person name="Haridas S."/>
            <person name="Chen C."/>
            <person name="Bauer D."/>
            <person name="Andreopoulos W."/>
            <person name="Pangilinan J."/>
            <person name="LaButti K."/>
            <person name="Riley R."/>
            <person name="Lipzen A."/>
            <person name="Clum A."/>
            <person name="Drula E."/>
            <person name="Henrissat B."/>
            <person name="Kohler A."/>
            <person name="Grigoriev I.V."/>
            <person name="Martin F.M."/>
            <person name="Hacquard S."/>
        </authorList>
    </citation>
    <scope>NUCLEOTIDE SEQUENCE [LARGE SCALE GENOMIC DNA]</scope>
    <source>
        <strain evidence="1 2">MPI-SDFR-AT-0079</strain>
    </source>
</reference>
<protein>
    <submittedName>
        <fullName evidence="1">Uncharacterized protein</fullName>
    </submittedName>
</protein>
<gene>
    <name evidence="1" type="ORF">F5144DRAFT_578734</name>
</gene>
<keyword evidence="2" id="KW-1185">Reference proteome</keyword>
<dbReference type="Proteomes" id="UP000724584">
    <property type="component" value="Unassembled WGS sequence"/>
</dbReference>
<sequence length="947" mass="105243">MEANLSTRLSIVQSNLSAMVVPLEGMHSSVFEMEQRFNSLENQLQQLSQQLLIQQPVINGRSHEIIAAEAIRRFLARPAALRDFLDTANVQASEMVPAINSTRTRRRRGLPCPCRYRRQPQSKNLSWGSLVLSSETTTEQHTPDCLATQEMAGTNMKRSRKVGLTYTGLRKLANIAVQISLSMSWGAGAFSLSPNFTYYPCVDSKNAPILKLMSFVAKVGRGRGLSGEKLARSAVSTIVGLFQAGKASPRSVDADNRSLVYHIAANITMPYGGWWPNQPLSSQGKPHPLLELLKYLVDNGAPAFDYDSSGRTPLSRLFMSHTYRHVNHPLYAGAASLILRSNTEGDVAFLSKPDPAVYSTIVDQAKRRFSVDANPVLLHFLAGSTGIAEAYGCGPLSLAILSNDLEQVQQLAGNHRASLASLAERNLFGHTPLHLAADRPSCMRIIVKETGGKQLNQIDKPGELGMSALETALFLSGSRCRESTARRMCEECECTDCAAILLEAGCAVPLSACLQSVLCDASERCRRLLIRHMKNRRDKLKELALKHLSPVKLSQLGHTRSEGVLDSAASQVIQALKDRGIDITDALEVTRSRLSSVYQALCNPEDAELFFQAGFYDTDSWCNADQAELGKIPSLVQGISYLHWLATHEASSCQFKSFKTPRERFVANLTFWRLGKDLHSRPGTWIFNHPGTSSSSESLPLNDRIAWIHEVNAAVLPAAIADNCRCNCSPGGCTPLSSLLKGFPDLGTCIFTFGHRREFSREQSYMTQAAADFTTYLELFGVDFEVRHHTAALRYVTFTVLGIPHTCCDPYESRWLSDMSEEMSEEMSEQMSEDEDEDEHAYEFGLLEKLLGEFEAEVIVILQDSNRGVADIIRFWNRTWVSRMRDVLNHLNGNGLGDDERKGAEEVGVKWDLPRPLKPPKAPDNPYEYGTLEYWKHELEKIKAECE</sequence>
<accession>A0ACB7P8Q0</accession>
<organism evidence="1 2">
    <name type="scientific">Chaetomium tenue</name>
    <dbReference type="NCBI Taxonomy" id="1854479"/>
    <lineage>
        <taxon>Eukaryota</taxon>
        <taxon>Fungi</taxon>
        <taxon>Dikarya</taxon>
        <taxon>Ascomycota</taxon>
        <taxon>Pezizomycotina</taxon>
        <taxon>Sordariomycetes</taxon>
        <taxon>Sordariomycetidae</taxon>
        <taxon>Sordariales</taxon>
        <taxon>Chaetomiaceae</taxon>
        <taxon>Chaetomium</taxon>
    </lineage>
</organism>